<evidence type="ECO:0000313" key="4">
    <source>
        <dbReference type="Proteomes" id="UP001596237"/>
    </source>
</evidence>
<feature type="domain" description="VOC" evidence="2">
    <location>
        <begin position="10"/>
        <end position="152"/>
    </location>
</feature>
<sequence length="313" mass="32445">MSAQPPLVWQLARIGLVSAAPDRLAGFYETALGFTRTGTAELGAPAASILAGRPVEGARVVTLRLGEEVVELVGFSPAGAAALGDVPGWSPLFQHCAIIVSDMEAAVARLSAQTGWQPITEGGPQRLPDASGGVTAFKFRDPEGHPLEFLAFPAGRVPALWQGRAGGPFLGIDHSAISVADTEASRRFYARLGYRAATGSHNHGPEQARLDGIADPDLAVTGLVLPGQGAPHIELLCYRGPLRGSFDRTAPLPSPTDAAATRLVLAMRDRAALEAACAALSAHVVAPPATQGEQAAATLRDPDGHFLRLVAGV</sequence>
<dbReference type="PANTHER" id="PTHR43048">
    <property type="entry name" value="METHYLMALONYL-COA EPIMERASE"/>
    <property type="match status" value="1"/>
</dbReference>
<dbReference type="InterPro" id="IPR051785">
    <property type="entry name" value="MMCE/EMCE_epimerase"/>
</dbReference>
<evidence type="ECO:0000313" key="3">
    <source>
        <dbReference type="EMBL" id="MFC6390331.1"/>
    </source>
</evidence>
<dbReference type="EMBL" id="JBHSTT010000043">
    <property type="protein sequence ID" value="MFC6390331.1"/>
    <property type="molecule type" value="Genomic_DNA"/>
</dbReference>
<dbReference type="InterPro" id="IPR037523">
    <property type="entry name" value="VOC_core"/>
</dbReference>
<comment type="caution">
    <text evidence="3">The sequence shown here is derived from an EMBL/GenBank/DDBJ whole genome shotgun (WGS) entry which is preliminary data.</text>
</comment>
<feature type="domain" description="VOC" evidence="2">
    <location>
        <begin position="171"/>
        <end position="312"/>
    </location>
</feature>
<dbReference type="InterPro" id="IPR029068">
    <property type="entry name" value="Glyas_Bleomycin-R_OHBP_Dase"/>
</dbReference>
<dbReference type="CDD" id="cd06587">
    <property type="entry name" value="VOC"/>
    <property type="match status" value="1"/>
</dbReference>
<dbReference type="Proteomes" id="UP001596237">
    <property type="component" value="Unassembled WGS sequence"/>
</dbReference>
<protein>
    <submittedName>
        <fullName evidence="3">VOC family protein</fullName>
    </submittedName>
</protein>
<dbReference type="Gene3D" id="3.10.180.10">
    <property type="entry name" value="2,3-Dihydroxybiphenyl 1,2-Dioxygenase, domain 1"/>
    <property type="match status" value="2"/>
</dbReference>
<dbReference type="PANTHER" id="PTHR43048:SF3">
    <property type="entry name" value="METHYLMALONYL-COA EPIMERASE, MITOCHONDRIAL"/>
    <property type="match status" value="1"/>
</dbReference>
<dbReference type="RefSeq" id="WP_192281593.1">
    <property type="nucleotide sequence ID" value="NZ_JBHSTT010000043.1"/>
</dbReference>
<accession>A0ABW1WP70</accession>
<name>A0ABW1WP70_9HYPH</name>
<dbReference type="Pfam" id="PF00903">
    <property type="entry name" value="Glyoxalase"/>
    <property type="match status" value="2"/>
</dbReference>
<evidence type="ECO:0000256" key="1">
    <source>
        <dbReference type="ARBA" id="ARBA00022723"/>
    </source>
</evidence>
<reference evidence="4" key="1">
    <citation type="journal article" date="2019" name="Int. J. Syst. Evol. Microbiol.">
        <title>The Global Catalogue of Microorganisms (GCM) 10K type strain sequencing project: providing services to taxonomists for standard genome sequencing and annotation.</title>
        <authorList>
            <consortium name="The Broad Institute Genomics Platform"/>
            <consortium name="The Broad Institute Genome Sequencing Center for Infectious Disease"/>
            <person name="Wu L."/>
            <person name="Ma J."/>
        </authorList>
    </citation>
    <scope>NUCLEOTIDE SEQUENCE [LARGE SCALE GENOMIC DNA]</scope>
    <source>
        <strain evidence="4">CCUG 36916</strain>
    </source>
</reference>
<evidence type="ECO:0000259" key="2">
    <source>
        <dbReference type="PROSITE" id="PS51819"/>
    </source>
</evidence>
<dbReference type="PROSITE" id="PS51819">
    <property type="entry name" value="VOC"/>
    <property type="match status" value="2"/>
</dbReference>
<dbReference type="SUPFAM" id="SSF54593">
    <property type="entry name" value="Glyoxalase/Bleomycin resistance protein/Dihydroxybiphenyl dioxygenase"/>
    <property type="match status" value="2"/>
</dbReference>
<dbReference type="InterPro" id="IPR004360">
    <property type="entry name" value="Glyas_Fos-R_dOase_dom"/>
</dbReference>
<keyword evidence="4" id="KW-1185">Reference proteome</keyword>
<organism evidence="3 4">
    <name type="scientific">Methylorubrum zatmanii</name>
    <dbReference type="NCBI Taxonomy" id="29429"/>
    <lineage>
        <taxon>Bacteria</taxon>
        <taxon>Pseudomonadati</taxon>
        <taxon>Pseudomonadota</taxon>
        <taxon>Alphaproteobacteria</taxon>
        <taxon>Hyphomicrobiales</taxon>
        <taxon>Methylobacteriaceae</taxon>
        <taxon>Methylorubrum</taxon>
    </lineage>
</organism>
<keyword evidence="1" id="KW-0479">Metal-binding</keyword>
<proteinExistence type="predicted"/>
<gene>
    <name evidence="3" type="ORF">ACFQDP_13455</name>
</gene>